<evidence type="ECO:0000313" key="3">
    <source>
        <dbReference type="EMBL" id="EGZ20094.1"/>
    </source>
</evidence>
<evidence type="ECO:0000256" key="1">
    <source>
        <dbReference type="SAM" id="Coils"/>
    </source>
</evidence>
<organism evidence="3 4">
    <name type="scientific">Phytophthora sojae (strain P6497)</name>
    <name type="common">Soybean stem and root rot agent</name>
    <name type="synonym">Phytophthora megasperma f. sp. glycines</name>
    <dbReference type="NCBI Taxonomy" id="1094619"/>
    <lineage>
        <taxon>Eukaryota</taxon>
        <taxon>Sar</taxon>
        <taxon>Stramenopiles</taxon>
        <taxon>Oomycota</taxon>
        <taxon>Peronosporomycetes</taxon>
        <taxon>Peronosporales</taxon>
        <taxon>Peronosporaceae</taxon>
        <taxon>Phytophthora</taxon>
    </lineage>
</organism>
<dbReference type="InterPro" id="IPR036638">
    <property type="entry name" value="HLH_DNA-bd_sf"/>
</dbReference>
<feature type="coiled-coil region" evidence="1">
    <location>
        <begin position="255"/>
        <end position="292"/>
    </location>
</feature>
<feature type="region of interest" description="Disordered" evidence="2">
    <location>
        <begin position="17"/>
        <end position="53"/>
    </location>
</feature>
<keyword evidence="1" id="KW-0175">Coiled coil</keyword>
<dbReference type="OMA" id="FNWVKDS"/>
<dbReference type="InParanoid" id="G4Z3M5"/>
<dbReference type="GeneID" id="20663351"/>
<dbReference type="Gene3D" id="4.10.280.10">
    <property type="entry name" value="Helix-loop-helix DNA-binding domain"/>
    <property type="match status" value="1"/>
</dbReference>
<feature type="compositionally biased region" description="Polar residues" evidence="2">
    <location>
        <begin position="37"/>
        <end position="47"/>
    </location>
</feature>
<evidence type="ECO:0000256" key="2">
    <source>
        <dbReference type="SAM" id="MobiDB-lite"/>
    </source>
</evidence>
<evidence type="ECO:0000313" key="4">
    <source>
        <dbReference type="Proteomes" id="UP000002640"/>
    </source>
</evidence>
<dbReference type="RefSeq" id="XP_009522811.1">
    <property type="nucleotide sequence ID" value="XM_009524516.1"/>
</dbReference>
<sequence length="581" mass="63686">MSYPQRYIPPIYVDLNMPATPSKDKDLPAPAQPCSPPSYSTLPQSSDAEPRPSRANSLLLDLLEFPLASADPSPDALLKCELESVLDVGNGHDTPAGAQQQIFPLPNGREELLDQDVAKMKQSHDPEVLEEVAAFPAAVFTNTTISASRSTHVSSVAPSLVAQRGGRTSQFSAKQRRERHNANERRRTNAAKDRVRDMRDTVAALERQRRELSAQRDANAAANEFLPHRRPVADVVPRERVDGDLGYSIPARATYLDLAKSVDELRDEKRYLEEQLDQLDSQNSALQAVQAELVIDATASLTAAGSKKSLKRKRADNDDALSSDTKRAALEDIDTPAGGYCLETEAVPSFLKVLFPEPMTSDAAFNWVKDSYGDIMALKAQQKPADAAAISVLGWREDKREVAKAEGPDDESSIELMMTQDFAGVVSGELVFNTWNLLTVLEAFQQLFPLAKDLAVLQTINDDCVVVRVGIAPSRDAPVVHSIVVLARGQIDGGYLVSMRSVPLSAGQKAFAAGEETYLPVLAWFMLLDKYDEYAQPVCEVIVGASTQHKSERVLQRLATDFVAGVVRWQEAVGQSKHWLL</sequence>
<feature type="region of interest" description="Disordered" evidence="2">
    <location>
        <begin position="158"/>
        <end position="196"/>
    </location>
</feature>
<reference evidence="3 4" key="1">
    <citation type="journal article" date="2006" name="Science">
        <title>Phytophthora genome sequences uncover evolutionary origins and mechanisms of pathogenesis.</title>
        <authorList>
            <person name="Tyler B.M."/>
            <person name="Tripathy S."/>
            <person name="Zhang X."/>
            <person name="Dehal P."/>
            <person name="Jiang R.H."/>
            <person name="Aerts A."/>
            <person name="Arredondo F.D."/>
            <person name="Baxter L."/>
            <person name="Bensasson D."/>
            <person name="Beynon J.L."/>
            <person name="Chapman J."/>
            <person name="Damasceno C.M."/>
            <person name="Dorrance A.E."/>
            <person name="Dou D."/>
            <person name="Dickerman A.W."/>
            <person name="Dubchak I.L."/>
            <person name="Garbelotto M."/>
            <person name="Gijzen M."/>
            <person name="Gordon S.G."/>
            <person name="Govers F."/>
            <person name="Grunwald N.J."/>
            <person name="Huang W."/>
            <person name="Ivors K.L."/>
            <person name="Jones R.W."/>
            <person name="Kamoun S."/>
            <person name="Krampis K."/>
            <person name="Lamour K.H."/>
            <person name="Lee M.K."/>
            <person name="McDonald W.H."/>
            <person name="Medina M."/>
            <person name="Meijer H.J."/>
            <person name="Nordberg E.K."/>
            <person name="Maclean D.J."/>
            <person name="Ospina-Giraldo M.D."/>
            <person name="Morris P.F."/>
            <person name="Phuntumart V."/>
            <person name="Putnam N.H."/>
            <person name="Rash S."/>
            <person name="Rose J.K."/>
            <person name="Sakihama Y."/>
            <person name="Salamov A.A."/>
            <person name="Savidor A."/>
            <person name="Scheuring C.F."/>
            <person name="Smith B.M."/>
            <person name="Sobral B.W."/>
            <person name="Terry A."/>
            <person name="Torto-Alalibo T.A."/>
            <person name="Win J."/>
            <person name="Xu Z."/>
            <person name="Zhang H."/>
            <person name="Grigoriev I.V."/>
            <person name="Rokhsar D.S."/>
            <person name="Boore J.L."/>
        </authorList>
    </citation>
    <scope>NUCLEOTIDE SEQUENCE [LARGE SCALE GENOMIC DNA]</scope>
    <source>
        <strain evidence="3 4">P6497</strain>
    </source>
</reference>
<feature type="compositionally biased region" description="Basic and acidic residues" evidence="2">
    <location>
        <begin position="180"/>
        <end position="196"/>
    </location>
</feature>
<name>G4Z3M5_PHYSP</name>
<dbReference type="KEGG" id="psoj:PHYSODRAFT_558610"/>
<dbReference type="GO" id="GO:0046983">
    <property type="term" value="F:protein dimerization activity"/>
    <property type="evidence" value="ECO:0007669"/>
    <property type="project" value="InterPro"/>
</dbReference>
<gene>
    <name evidence="3" type="ORF">PHYSODRAFT_558610</name>
</gene>
<accession>G4Z3M5</accession>
<dbReference type="EMBL" id="JH159153">
    <property type="protein sequence ID" value="EGZ20094.1"/>
    <property type="molecule type" value="Genomic_DNA"/>
</dbReference>
<dbReference type="Proteomes" id="UP000002640">
    <property type="component" value="Unassembled WGS sequence"/>
</dbReference>
<protein>
    <submittedName>
        <fullName evidence="3">Uncharacterized protein</fullName>
    </submittedName>
</protein>
<keyword evidence="4" id="KW-1185">Reference proteome</keyword>
<dbReference type="AlphaFoldDB" id="G4Z3M5"/>
<dbReference type="SMR" id="G4Z3M5"/>
<proteinExistence type="predicted"/>